<dbReference type="AlphaFoldDB" id="G0P7H6"/>
<gene>
    <name evidence="2" type="ORF">CAEBREN_02510</name>
</gene>
<dbReference type="Proteomes" id="UP000008068">
    <property type="component" value="Unassembled WGS sequence"/>
</dbReference>
<evidence type="ECO:0000313" key="3">
    <source>
        <dbReference type="Proteomes" id="UP000008068"/>
    </source>
</evidence>
<organism evidence="3">
    <name type="scientific">Caenorhabditis brenneri</name>
    <name type="common">Nematode worm</name>
    <dbReference type="NCBI Taxonomy" id="135651"/>
    <lineage>
        <taxon>Eukaryota</taxon>
        <taxon>Metazoa</taxon>
        <taxon>Ecdysozoa</taxon>
        <taxon>Nematoda</taxon>
        <taxon>Chromadorea</taxon>
        <taxon>Rhabditida</taxon>
        <taxon>Rhabditina</taxon>
        <taxon>Rhabditomorpha</taxon>
        <taxon>Rhabditoidea</taxon>
        <taxon>Rhabditidae</taxon>
        <taxon>Peloderinae</taxon>
        <taxon>Caenorhabditis</taxon>
    </lineage>
</organism>
<proteinExistence type="predicted"/>
<accession>G0P7H6</accession>
<keyword evidence="3" id="KW-1185">Reference proteome</keyword>
<name>G0P7H6_CAEBE</name>
<dbReference type="InParanoid" id="G0P7H6"/>
<dbReference type="EMBL" id="GL380114">
    <property type="protein sequence ID" value="EGT46957.1"/>
    <property type="molecule type" value="Genomic_DNA"/>
</dbReference>
<dbReference type="OrthoDB" id="5908303at2759"/>
<feature type="compositionally biased region" description="Basic residues" evidence="1">
    <location>
        <begin position="1"/>
        <end position="11"/>
    </location>
</feature>
<dbReference type="HOGENOM" id="CLU_2415231_0_0_1"/>
<evidence type="ECO:0000313" key="2">
    <source>
        <dbReference type="EMBL" id="EGT46957.1"/>
    </source>
</evidence>
<sequence>MASSVHRRLRQKTPTVEEEDLVTCASTSQYSSRDGPPESFYAVSRAGVQLNSWRLDMSEMDKCIKKVLFEVTLVAGEKKYKLSDGIPMMKGE</sequence>
<protein>
    <submittedName>
        <fullName evidence="2">Uncharacterized protein</fullName>
    </submittedName>
</protein>
<evidence type="ECO:0000256" key="1">
    <source>
        <dbReference type="SAM" id="MobiDB-lite"/>
    </source>
</evidence>
<reference evidence="3" key="1">
    <citation type="submission" date="2011-07" db="EMBL/GenBank/DDBJ databases">
        <authorList>
            <consortium name="Caenorhabditis brenneri Sequencing and Analysis Consortium"/>
            <person name="Wilson R.K."/>
        </authorList>
    </citation>
    <scope>NUCLEOTIDE SEQUENCE [LARGE SCALE GENOMIC DNA]</scope>
    <source>
        <strain evidence="3">PB2801</strain>
    </source>
</reference>
<feature type="region of interest" description="Disordered" evidence="1">
    <location>
        <begin position="1"/>
        <end position="20"/>
    </location>
</feature>